<sequence length="153" mass="17309">MAKKTDSKIDKRSIARTLYLDGNYTQEEIAVKVGVSRQTIIRWSKEDSWAELKASLSVTPTQLIAQWQQQIAEINRTITSREEGARYATPAEADAMLKLATSIKKIQDDLGISEVISVCMRFLAWLRPLDVEQAKAFNSLMDVFIKDQASSKR</sequence>
<dbReference type="EMBL" id="BK032813">
    <property type="protein sequence ID" value="DAF61528.1"/>
    <property type="molecule type" value="Genomic_DNA"/>
</dbReference>
<dbReference type="Gene3D" id="1.10.10.60">
    <property type="entry name" value="Homeodomain-like"/>
    <property type="match status" value="1"/>
</dbReference>
<evidence type="ECO:0000259" key="1">
    <source>
        <dbReference type="Pfam" id="PF06056"/>
    </source>
</evidence>
<feature type="domain" description="Terminase ATPase subunit N-terminal" evidence="1">
    <location>
        <begin position="10"/>
        <end position="53"/>
    </location>
</feature>
<name>A0A8S5TEF3_9CAUD</name>
<evidence type="ECO:0000313" key="2">
    <source>
        <dbReference type="EMBL" id="DAF61528.1"/>
    </source>
</evidence>
<dbReference type="InterPro" id="IPR010332">
    <property type="entry name" value="ATPase_terminase-su_N"/>
</dbReference>
<organism evidence="2">
    <name type="scientific">Siphoviridae sp. ctJ0s2</name>
    <dbReference type="NCBI Taxonomy" id="2827834"/>
    <lineage>
        <taxon>Viruses</taxon>
        <taxon>Duplodnaviria</taxon>
        <taxon>Heunggongvirae</taxon>
        <taxon>Uroviricota</taxon>
        <taxon>Caudoviricetes</taxon>
    </lineage>
</organism>
<accession>A0A8S5TEF3</accession>
<dbReference type="Pfam" id="PF06056">
    <property type="entry name" value="Terminase_5"/>
    <property type="match status" value="1"/>
</dbReference>
<protein>
    <submittedName>
        <fullName evidence="2">Terminase ATPase subunit</fullName>
    </submittedName>
</protein>
<reference evidence="2" key="1">
    <citation type="journal article" date="2021" name="Proc. Natl. Acad. Sci. U.S.A.">
        <title>A Catalog of Tens of Thousands of Viruses from Human Metagenomes Reveals Hidden Associations with Chronic Diseases.</title>
        <authorList>
            <person name="Tisza M.J."/>
            <person name="Buck C.B."/>
        </authorList>
    </citation>
    <scope>NUCLEOTIDE SEQUENCE</scope>
    <source>
        <strain evidence="2">CtJ0s2</strain>
    </source>
</reference>
<proteinExistence type="predicted"/>